<keyword evidence="2" id="KW-0496">Mitochondrion</keyword>
<keyword evidence="1" id="KW-0812">Transmembrane</keyword>
<accession>A0A0M4KSW1</accession>
<evidence type="ECO:0000313" key="2">
    <source>
        <dbReference type="EMBL" id="ALD88452.1"/>
    </source>
</evidence>
<organism evidence="2">
    <name type="scientific">Megachile sculpturalis</name>
    <dbReference type="NCBI Taxonomy" id="1004196"/>
    <lineage>
        <taxon>Eukaryota</taxon>
        <taxon>Metazoa</taxon>
        <taxon>Ecdysozoa</taxon>
        <taxon>Arthropoda</taxon>
        <taxon>Hexapoda</taxon>
        <taxon>Insecta</taxon>
        <taxon>Pterygota</taxon>
        <taxon>Neoptera</taxon>
        <taxon>Endopterygota</taxon>
        <taxon>Hymenoptera</taxon>
        <taxon>Apocrita</taxon>
        <taxon>Aculeata</taxon>
        <taxon>Apoidea</taxon>
        <taxon>Anthophila</taxon>
        <taxon>Megachilidae</taxon>
        <taxon>Megachilinae</taxon>
        <taxon>Megachile</taxon>
    </lineage>
</organism>
<dbReference type="AlphaFoldDB" id="A0A0M4KSW1"/>
<reference evidence="2" key="1">
    <citation type="submission" date="2015-06" db="EMBL/GenBank/DDBJ databases">
        <title>Sequencing and characterization of the Megachile sculpturalis (Hymenoptera: Megachilidae) mitochondrial genome.</title>
        <authorList>
            <person name="Su J.T."/>
            <person name="Zhang Y."/>
            <person name="Gu P."/>
            <person name="He B."/>
            <person name="Huang Y.D."/>
        </authorList>
    </citation>
    <scope>NUCLEOTIDE SEQUENCE</scope>
</reference>
<evidence type="ECO:0000256" key="1">
    <source>
        <dbReference type="SAM" id="Phobius"/>
    </source>
</evidence>
<dbReference type="Gene3D" id="1.10.287.3510">
    <property type="match status" value="1"/>
</dbReference>
<proteinExistence type="predicted"/>
<keyword evidence="1" id="KW-0472">Membrane</keyword>
<geneLocation type="mitochondrion" evidence="2"/>
<feature type="transmembrane region" description="Helical" evidence="1">
    <location>
        <begin position="55"/>
        <end position="82"/>
    </location>
</feature>
<dbReference type="EMBL" id="KT223644">
    <property type="protein sequence ID" value="ALD88452.1"/>
    <property type="molecule type" value="Genomic_DNA"/>
</dbReference>
<keyword evidence="1" id="KW-1133">Transmembrane helix</keyword>
<sequence length="94" mass="11132">MKLIFKSILLFHYILIIYSMIVLSKYFLMFLISIEFLVVMNLGMMLILEMSHIDWFFIFIIIMSVCEAVLGLSILSSMMFLMNKENIMLMNLKC</sequence>
<gene>
    <name evidence="2" type="primary">ND4L</name>
</gene>
<name>A0A0M4KSW1_9HYME</name>
<protein>
    <submittedName>
        <fullName evidence="2">NADH dehydrogenase subunit 4L</fullName>
    </submittedName>
</protein>